<evidence type="ECO:0000256" key="2">
    <source>
        <dbReference type="ARBA" id="ARBA00022771"/>
    </source>
</evidence>
<keyword evidence="7" id="KW-1185">Reference proteome</keyword>
<accession>A0A550C7S7</accession>
<name>A0A550C7S7_9AGAR</name>
<dbReference type="PROSITE" id="PS50865">
    <property type="entry name" value="ZF_MYND_2"/>
    <property type="match status" value="1"/>
</dbReference>
<dbReference type="Gene3D" id="6.10.140.2220">
    <property type="match status" value="1"/>
</dbReference>
<evidence type="ECO:0000256" key="3">
    <source>
        <dbReference type="ARBA" id="ARBA00022833"/>
    </source>
</evidence>
<dbReference type="STRING" id="97359.A0A550C7S7"/>
<feature type="domain" description="MYND-type" evidence="5">
    <location>
        <begin position="324"/>
        <end position="364"/>
    </location>
</feature>
<dbReference type="EMBL" id="VDMD01000019">
    <property type="protein sequence ID" value="TRM60864.1"/>
    <property type="molecule type" value="Genomic_DNA"/>
</dbReference>
<evidence type="ECO:0000313" key="6">
    <source>
        <dbReference type="EMBL" id="TRM60864.1"/>
    </source>
</evidence>
<evidence type="ECO:0000259" key="5">
    <source>
        <dbReference type="PROSITE" id="PS50865"/>
    </source>
</evidence>
<reference evidence="6 7" key="1">
    <citation type="journal article" date="2019" name="New Phytol.">
        <title>Comparative genomics reveals unique wood-decay strategies and fruiting body development in the Schizophyllaceae.</title>
        <authorList>
            <person name="Almasi E."/>
            <person name="Sahu N."/>
            <person name="Krizsan K."/>
            <person name="Balint B."/>
            <person name="Kovacs G.M."/>
            <person name="Kiss B."/>
            <person name="Cseklye J."/>
            <person name="Drula E."/>
            <person name="Henrissat B."/>
            <person name="Nagy I."/>
            <person name="Chovatia M."/>
            <person name="Adam C."/>
            <person name="LaButti K."/>
            <person name="Lipzen A."/>
            <person name="Riley R."/>
            <person name="Grigoriev I.V."/>
            <person name="Nagy L.G."/>
        </authorList>
    </citation>
    <scope>NUCLEOTIDE SEQUENCE [LARGE SCALE GENOMIC DNA]</scope>
    <source>
        <strain evidence="6 7">NL-1724</strain>
    </source>
</reference>
<dbReference type="OrthoDB" id="432970at2759"/>
<dbReference type="InterPro" id="IPR002893">
    <property type="entry name" value="Znf_MYND"/>
</dbReference>
<evidence type="ECO:0000256" key="4">
    <source>
        <dbReference type="PROSITE-ProRule" id="PRU00134"/>
    </source>
</evidence>
<protein>
    <recommendedName>
        <fullName evidence="5">MYND-type domain-containing protein</fullName>
    </recommendedName>
</protein>
<proteinExistence type="predicted"/>
<evidence type="ECO:0000256" key="1">
    <source>
        <dbReference type="ARBA" id="ARBA00022723"/>
    </source>
</evidence>
<feature type="non-terminal residue" evidence="6">
    <location>
        <position position="1"/>
    </location>
</feature>
<dbReference type="Pfam" id="PF01753">
    <property type="entry name" value="zf-MYND"/>
    <property type="match status" value="1"/>
</dbReference>
<sequence>SSWRNPYASRNSIPTHPINATHIQTLSKAMHALGLYAKLVDCSSSDDIPRSLIQAFPTVWKWIAFLSPNESNVFDEGRHGLSVTFHADGRLIVPAAARYTCLSKIMLPFLLSRSGRGMYIAQPDAIAVTLGFLSCSAVIGAKSKRTISSTPWTRKSIPVFVNDAVAFDDINPGALLCNISRHARWLTSGLEERVHQCVQFIMRMMTTSTRITANFESVEAYSVASIVLECITVLHLAHPSHAALVAALDNGLLLALYSASATTMTGHMARVREAAGAFIRSALIHQLIWPGVRRDDISENLDHWPDLRQLIVHFKVCDLNRVAFQICNNPERGRRMKICACAMVFYCSKQCQKIHWRSEHRRQCAGEQLRRVRLALVCDCLKMS</sequence>
<keyword evidence="2 4" id="KW-0863">Zinc-finger</keyword>
<comment type="caution">
    <text evidence="6">The sequence shown here is derived from an EMBL/GenBank/DDBJ whole genome shotgun (WGS) entry which is preliminary data.</text>
</comment>
<dbReference type="AlphaFoldDB" id="A0A550C7S7"/>
<gene>
    <name evidence="6" type="ORF">BD626DRAFT_503044</name>
</gene>
<dbReference type="SUPFAM" id="SSF144232">
    <property type="entry name" value="HIT/MYND zinc finger-like"/>
    <property type="match status" value="1"/>
</dbReference>
<evidence type="ECO:0000313" key="7">
    <source>
        <dbReference type="Proteomes" id="UP000320762"/>
    </source>
</evidence>
<keyword evidence="1" id="KW-0479">Metal-binding</keyword>
<dbReference type="Proteomes" id="UP000320762">
    <property type="component" value="Unassembled WGS sequence"/>
</dbReference>
<keyword evidence="3" id="KW-0862">Zinc</keyword>
<dbReference type="GO" id="GO:0008270">
    <property type="term" value="F:zinc ion binding"/>
    <property type="evidence" value="ECO:0007669"/>
    <property type="project" value="UniProtKB-KW"/>
</dbReference>
<organism evidence="6 7">
    <name type="scientific">Schizophyllum amplum</name>
    <dbReference type="NCBI Taxonomy" id="97359"/>
    <lineage>
        <taxon>Eukaryota</taxon>
        <taxon>Fungi</taxon>
        <taxon>Dikarya</taxon>
        <taxon>Basidiomycota</taxon>
        <taxon>Agaricomycotina</taxon>
        <taxon>Agaricomycetes</taxon>
        <taxon>Agaricomycetidae</taxon>
        <taxon>Agaricales</taxon>
        <taxon>Schizophyllaceae</taxon>
        <taxon>Schizophyllum</taxon>
    </lineage>
</organism>